<dbReference type="HOGENOM" id="CLU_026728_0_0_1"/>
<keyword evidence="5" id="KW-0238">DNA-binding</keyword>
<dbReference type="PROSITE" id="PS50048">
    <property type="entry name" value="ZN2_CY6_FUNGAL_2"/>
    <property type="match status" value="1"/>
</dbReference>
<dbReference type="CDD" id="cd00067">
    <property type="entry name" value="GAL4"/>
    <property type="match status" value="1"/>
</dbReference>
<dbReference type="PANTHER" id="PTHR31845:SF34">
    <property type="entry name" value="TRANSCRIPTIONAL ACTIVATOR OF PROTEASES PRTT"/>
    <property type="match status" value="1"/>
</dbReference>
<evidence type="ECO:0000256" key="3">
    <source>
        <dbReference type="ARBA" id="ARBA00022833"/>
    </source>
</evidence>
<dbReference type="PANTHER" id="PTHR31845">
    <property type="entry name" value="FINGER DOMAIN PROTEIN, PUTATIVE-RELATED"/>
    <property type="match status" value="1"/>
</dbReference>
<feature type="region of interest" description="Disordered" evidence="8">
    <location>
        <begin position="62"/>
        <end position="101"/>
    </location>
</feature>
<feature type="region of interest" description="Disordered" evidence="8">
    <location>
        <begin position="1"/>
        <end position="26"/>
    </location>
</feature>
<dbReference type="EMBL" id="KN833052">
    <property type="protein sequence ID" value="KIM74994.1"/>
    <property type="molecule type" value="Genomic_DNA"/>
</dbReference>
<evidence type="ECO:0000256" key="1">
    <source>
        <dbReference type="ARBA" id="ARBA00004123"/>
    </source>
</evidence>
<dbReference type="GO" id="GO:0000976">
    <property type="term" value="F:transcription cis-regulatory region binding"/>
    <property type="evidence" value="ECO:0007669"/>
    <property type="project" value="TreeGrafter"/>
</dbReference>
<reference evidence="10 11" key="1">
    <citation type="submission" date="2014-04" db="EMBL/GenBank/DDBJ databases">
        <authorList>
            <consortium name="DOE Joint Genome Institute"/>
            <person name="Kuo A."/>
            <person name="Tarkka M."/>
            <person name="Buscot F."/>
            <person name="Kohler A."/>
            <person name="Nagy L.G."/>
            <person name="Floudas D."/>
            <person name="Copeland A."/>
            <person name="Barry K.W."/>
            <person name="Cichocki N."/>
            <person name="Veneault-Fourrey C."/>
            <person name="LaButti K."/>
            <person name="Lindquist E.A."/>
            <person name="Lipzen A."/>
            <person name="Lundell T."/>
            <person name="Morin E."/>
            <person name="Murat C."/>
            <person name="Sun H."/>
            <person name="Tunlid A."/>
            <person name="Henrissat B."/>
            <person name="Grigoriev I.V."/>
            <person name="Hibbett D.S."/>
            <person name="Martin F."/>
            <person name="Nordberg H.P."/>
            <person name="Cantor M.N."/>
            <person name="Hua S.X."/>
        </authorList>
    </citation>
    <scope>NUCLEOTIDE SEQUENCE [LARGE SCALE GENOMIC DNA]</scope>
    <source>
        <strain evidence="10 11">F 1598</strain>
    </source>
</reference>
<dbReference type="OrthoDB" id="2595934at2759"/>
<dbReference type="GO" id="GO:0005634">
    <property type="term" value="C:nucleus"/>
    <property type="evidence" value="ECO:0007669"/>
    <property type="project" value="UniProtKB-SubCell"/>
</dbReference>
<accession>A0A0C3F4L0</accession>
<dbReference type="InterPro" id="IPR036864">
    <property type="entry name" value="Zn2-C6_fun-type_DNA-bd_sf"/>
</dbReference>
<dbReference type="GO" id="GO:0008270">
    <property type="term" value="F:zinc ion binding"/>
    <property type="evidence" value="ECO:0007669"/>
    <property type="project" value="InterPro"/>
</dbReference>
<feature type="compositionally biased region" description="Polar residues" evidence="8">
    <location>
        <begin position="1"/>
        <end position="10"/>
    </location>
</feature>
<evidence type="ECO:0000313" key="11">
    <source>
        <dbReference type="Proteomes" id="UP000054166"/>
    </source>
</evidence>
<dbReference type="SUPFAM" id="SSF57701">
    <property type="entry name" value="Zn2/Cys6 DNA-binding domain"/>
    <property type="match status" value="1"/>
</dbReference>
<dbReference type="CDD" id="cd12148">
    <property type="entry name" value="fungal_TF_MHR"/>
    <property type="match status" value="1"/>
</dbReference>
<evidence type="ECO:0000256" key="2">
    <source>
        <dbReference type="ARBA" id="ARBA00022723"/>
    </source>
</evidence>
<organism evidence="10 11">
    <name type="scientific">Piloderma croceum (strain F 1598)</name>
    <dbReference type="NCBI Taxonomy" id="765440"/>
    <lineage>
        <taxon>Eukaryota</taxon>
        <taxon>Fungi</taxon>
        <taxon>Dikarya</taxon>
        <taxon>Basidiomycota</taxon>
        <taxon>Agaricomycotina</taxon>
        <taxon>Agaricomycetes</taxon>
        <taxon>Agaricomycetidae</taxon>
        <taxon>Atheliales</taxon>
        <taxon>Atheliaceae</taxon>
        <taxon>Piloderma</taxon>
    </lineage>
</organism>
<dbReference type="GO" id="GO:0000981">
    <property type="term" value="F:DNA-binding transcription factor activity, RNA polymerase II-specific"/>
    <property type="evidence" value="ECO:0007669"/>
    <property type="project" value="InterPro"/>
</dbReference>
<dbReference type="InParanoid" id="A0A0C3F4L0"/>
<dbReference type="SMART" id="SM00066">
    <property type="entry name" value="GAL4"/>
    <property type="match status" value="1"/>
</dbReference>
<protein>
    <recommendedName>
        <fullName evidence="9">Zn(2)-C6 fungal-type domain-containing protein</fullName>
    </recommendedName>
</protein>
<keyword evidence="4" id="KW-0805">Transcription regulation</keyword>
<keyword evidence="2" id="KW-0479">Metal-binding</keyword>
<keyword evidence="6" id="KW-0804">Transcription</keyword>
<dbReference type="FunCoup" id="A0A0C3F4L0">
    <property type="interactions" value="170"/>
</dbReference>
<sequence>MPEGASSSGRNQKRPKSSQACSSCRKHKTRCELLDGPSEGPYRCHRCNVLNISCSFESSVFAPPLQQSPSPTPLPPRPAFLPPPSRISPPNISNTVTPENDTRSVKLEDLLPLPPKPWGFVKVPGGFDWLTTPMLAMQGITTIRPQLDEDQLIGDVNASLANILSPESVNSLLNIFESIYSPWLNLQPDQEGDCPMLTLARLLVASRHLDSVTRAAVVPHLQKLTGEVLYRHLFNPIPSPKSIQAVIILSLWSPIGGGAQAFTRDGRLLIASGVSMAMNLRLSEAVEYVSGLRSDMKKDQGVSSTITSDLEDAMDKARLWLCLMNAESMLCIGTGRVPLSRRTELDLTVIDSKSYDTVESARDMRLSLIGQIFEVTETGLRIHFSSEIDQFYKEVLGVLLKLDDLFRLVSPLPVVVDHESSYFHILRIYHHTCRLLFVQHCLHEIRRVVIVDSARQNRPWYIVAEYNGVNIAMHWGQEALLLADDILSSTISQPESNQLGSAPDNFFAMVCFAATFIVMCKISVYRRNGEHITGSSDGLLAKVIDRLLLAACHPDHAPAKCAQLIRKLVATYEARTMKYNKVPEHLEPQAMLHNISSERTSAINQEPESGLGMDGQPPHFDASLPSHGVSLDLNRLMNSDVMIDSDFWASFMDNLSTDVQYGEGVQSN</sequence>
<dbReference type="InterPro" id="IPR051089">
    <property type="entry name" value="prtT"/>
</dbReference>
<evidence type="ECO:0000256" key="8">
    <source>
        <dbReference type="SAM" id="MobiDB-lite"/>
    </source>
</evidence>
<dbReference type="Pfam" id="PF00172">
    <property type="entry name" value="Zn_clus"/>
    <property type="match status" value="1"/>
</dbReference>
<evidence type="ECO:0000256" key="6">
    <source>
        <dbReference type="ARBA" id="ARBA00023163"/>
    </source>
</evidence>
<feature type="domain" description="Zn(2)-C6 fungal-type" evidence="9">
    <location>
        <begin position="20"/>
        <end position="56"/>
    </location>
</feature>
<keyword evidence="7" id="KW-0539">Nucleus</keyword>
<dbReference type="InterPro" id="IPR001138">
    <property type="entry name" value="Zn2Cys6_DnaBD"/>
</dbReference>
<proteinExistence type="predicted"/>
<dbReference type="AlphaFoldDB" id="A0A0C3F4L0"/>
<evidence type="ECO:0000313" key="10">
    <source>
        <dbReference type="EMBL" id="KIM74994.1"/>
    </source>
</evidence>
<dbReference type="STRING" id="765440.A0A0C3F4L0"/>
<keyword evidence="3" id="KW-0862">Zinc</keyword>
<reference evidence="11" key="2">
    <citation type="submission" date="2015-01" db="EMBL/GenBank/DDBJ databases">
        <title>Evolutionary Origins and Diversification of the Mycorrhizal Mutualists.</title>
        <authorList>
            <consortium name="DOE Joint Genome Institute"/>
            <consortium name="Mycorrhizal Genomics Consortium"/>
            <person name="Kohler A."/>
            <person name="Kuo A."/>
            <person name="Nagy L.G."/>
            <person name="Floudas D."/>
            <person name="Copeland A."/>
            <person name="Barry K.W."/>
            <person name="Cichocki N."/>
            <person name="Veneault-Fourrey C."/>
            <person name="LaButti K."/>
            <person name="Lindquist E.A."/>
            <person name="Lipzen A."/>
            <person name="Lundell T."/>
            <person name="Morin E."/>
            <person name="Murat C."/>
            <person name="Riley R."/>
            <person name="Ohm R."/>
            <person name="Sun H."/>
            <person name="Tunlid A."/>
            <person name="Henrissat B."/>
            <person name="Grigoriev I.V."/>
            <person name="Hibbett D.S."/>
            <person name="Martin F."/>
        </authorList>
    </citation>
    <scope>NUCLEOTIDE SEQUENCE [LARGE SCALE GENOMIC DNA]</scope>
    <source>
        <strain evidence="11">F 1598</strain>
    </source>
</reference>
<feature type="compositionally biased region" description="Pro residues" evidence="8">
    <location>
        <begin position="70"/>
        <end position="87"/>
    </location>
</feature>
<evidence type="ECO:0000256" key="4">
    <source>
        <dbReference type="ARBA" id="ARBA00023015"/>
    </source>
</evidence>
<name>A0A0C3F4L0_PILCF</name>
<evidence type="ECO:0000256" key="7">
    <source>
        <dbReference type="ARBA" id="ARBA00023242"/>
    </source>
</evidence>
<evidence type="ECO:0000259" key="9">
    <source>
        <dbReference type="PROSITE" id="PS50048"/>
    </source>
</evidence>
<dbReference type="PROSITE" id="PS00463">
    <property type="entry name" value="ZN2_CY6_FUNGAL_1"/>
    <property type="match status" value="1"/>
</dbReference>
<keyword evidence="11" id="KW-1185">Reference proteome</keyword>
<dbReference type="Gene3D" id="4.10.240.10">
    <property type="entry name" value="Zn(2)-C6 fungal-type DNA-binding domain"/>
    <property type="match status" value="1"/>
</dbReference>
<dbReference type="Proteomes" id="UP000054166">
    <property type="component" value="Unassembled WGS sequence"/>
</dbReference>
<gene>
    <name evidence="10" type="ORF">PILCRDRAFT_79451</name>
</gene>
<comment type="subcellular location">
    <subcellularLocation>
        <location evidence="1">Nucleus</location>
    </subcellularLocation>
</comment>
<evidence type="ECO:0000256" key="5">
    <source>
        <dbReference type="ARBA" id="ARBA00023125"/>
    </source>
</evidence>